<evidence type="ECO:0000313" key="8">
    <source>
        <dbReference type="Proteomes" id="UP000319852"/>
    </source>
</evidence>
<dbReference type="Proteomes" id="UP000319852">
    <property type="component" value="Chromosome"/>
</dbReference>
<proteinExistence type="inferred from homology"/>
<dbReference type="AlphaFoldDB" id="A0A517MSG8"/>
<evidence type="ECO:0000256" key="1">
    <source>
        <dbReference type="ARBA" id="ARBA00000385"/>
    </source>
</evidence>
<dbReference type="CDD" id="cd02573">
    <property type="entry name" value="PseudoU_synth_EcTruB"/>
    <property type="match status" value="1"/>
</dbReference>
<dbReference type="InterPro" id="IPR014780">
    <property type="entry name" value="tRNA_psdUridine_synth_TruB"/>
</dbReference>
<dbReference type="SUPFAM" id="SSF55120">
    <property type="entry name" value="Pseudouridine synthase"/>
    <property type="match status" value="1"/>
</dbReference>
<dbReference type="GO" id="GO:1990481">
    <property type="term" value="P:mRNA pseudouridine synthesis"/>
    <property type="evidence" value="ECO:0007669"/>
    <property type="project" value="TreeGrafter"/>
</dbReference>
<name>A0A517MSG8_9BACT</name>
<dbReference type="EMBL" id="CP036263">
    <property type="protein sequence ID" value="QDS97818.1"/>
    <property type="molecule type" value="Genomic_DNA"/>
</dbReference>
<dbReference type="Gene3D" id="3.30.2350.10">
    <property type="entry name" value="Pseudouridine synthase"/>
    <property type="match status" value="1"/>
</dbReference>
<dbReference type="EC" id="5.4.99.25" evidence="5"/>
<evidence type="ECO:0000259" key="6">
    <source>
        <dbReference type="Pfam" id="PF01509"/>
    </source>
</evidence>
<dbReference type="OrthoDB" id="9802309at2"/>
<dbReference type="GO" id="GO:0160148">
    <property type="term" value="F:tRNA pseudouridine(55) synthase activity"/>
    <property type="evidence" value="ECO:0007669"/>
    <property type="project" value="UniProtKB-EC"/>
</dbReference>
<dbReference type="InterPro" id="IPR002501">
    <property type="entry name" value="PsdUridine_synth_N"/>
</dbReference>
<comment type="function">
    <text evidence="5">Responsible for synthesis of pseudouridine from uracil-55 in the psi GC loop of transfer RNAs.</text>
</comment>
<dbReference type="InterPro" id="IPR020103">
    <property type="entry name" value="PsdUridine_synth_cat_dom_sf"/>
</dbReference>
<evidence type="ECO:0000313" key="7">
    <source>
        <dbReference type="EMBL" id="QDS97818.1"/>
    </source>
</evidence>
<evidence type="ECO:0000256" key="3">
    <source>
        <dbReference type="ARBA" id="ARBA00022694"/>
    </source>
</evidence>
<organism evidence="7 8">
    <name type="scientific">Adhaeretor mobilis</name>
    <dbReference type="NCBI Taxonomy" id="1930276"/>
    <lineage>
        <taxon>Bacteria</taxon>
        <taxon>Pseudomonadati</taxon>
        <taxon>Planctomycetota</taxon>
        <taxon>Planctomycetia</taxon>
        <taxon>Pirellulales</taxon>
        <taxon>Lacipirellulaceae</taxon>
        <taxon>Adhaeretor</taxon>
    </lineage>
</organism>
<feature type="domain" description="Pseudouridine synthase II N-terminal" evidence="6">
    <location>
        <begin position="24"/>
        <end position="171"/>
    </location>
</feature>
<dbReference type="GO" id="GO:0003723">
    <property type="term" value="F:RNA binding"/>
    <property type="evidence" value="ECO:0007669"/>
    <property type="project" value="InterPro"/>
</dbReference>
<dbReference type="PANTHER" id="PTHR13767">
    <property type="entry name" value="TRNA-PSEUDOURIDINE SYNTHASE"/>
    <property type="match status" value="1"/>
</dbReference>
<comment type="similarity">
    <text evidence="2 5">Belongs to the pseudouridine synthase TruB family. Type 1 subfamily.</text>
</comment>
<dbReference type="NCBIfam" id="TIGR00431">
    <property type="entry name" value="TruB"/>
    <property type="match status" value="1"/>
</dbReference>
<dbReference type="PANTHER" id="PTHR13767:SF2">
    <property type="entry name" value="PSEUDOURIDYLATE SYNTHASE TRUB1"/>
    <property type="match status" value="1"/>
</dbReference>
<keyword evidence="8" id="KW-1185">Reference proteome</keyword>
<dbReference type="GO" id="GO:0031119">
    <property type="term" value="P:tRNA pseudouridine synthesis"/>
    <property type="evidence" value="ECO:0007669"/>
    <property type="project" value="UniProtKB-UniRule"/>
</dbReference>
<evidence type="ECO:0000256" key="2">
    <source>
        <dbReference type="ARBA" id="ARBA00005642"/>
    </source>
</evidence>
<dbReference type="KEGG" id="amob:HG15A2_10850"/>
<keyword evidence="3 5" id="KW-0819">tRNA processing</keyword>
<dbReference type="HAMAP" id="MF_01080">
    <property type="entry name" value="TruB_bact"/>
    <property type="match status" value="1"/>
</dbReference>
<comment type="catalytic activity">
    <reaction evidence="1 5">
        <text>uridine(55) in tRNA = pseudouridine(55) in tRNA</text>
        <dbReference type="Rhea" id="RHEA:42532"/>
        <dbReference type="Rhea" id="RHEA-COMP:10101"/>
        <dbReference type="Rhea" id="RHEA-COMP:10102"/>
        <dbReference type="ChEBI" id="CHEBI:65314"/>
        <dbReference type="ChEBI" id="CHEBI:65315"/>
        <dbReference type="EC" id="5.4.99.25"/>
    </reaction>
</comment>
<evidence type="ECO:0000256" key="5">
    <source>
        <dbReference type="HAMAP-Rule" id="MF_01080"/>
    </source>
</evidence>
<evidence type="ECO:0000256" key="4">
    <source>
        <dbReference type="ARBA" id="ARBA00023235"/>
    </source>
</evidence>
<keyword evidence="4 5" id="KW-0413">Isomerase</keyword>
<dbReference type="Pfam" id="PF01509">
    <property type="entry name" value="TruB_N"/>
    <property type="match status" value="1"/>
</dbReference>
<gene>
    <name evidence="5 7" type="primary">truB</name>
    <name evidence="7" type="ORF">HG15A2_10850</name>
</gene>
<accession>A0A517MSG8</accession>
<feature type="active site" description="Nucleophile" evidence="5">
    <location>
        <position position="38"/>
    </location>
</feature>
<sequence length="308" mass="33220">MFGILNINKPAGCTSRDVVNRVQRLVKPVKCGHAGTLDPLATGVLVVCLGGATRLIEYVQQMPKTYRGTFLLGQSSPSDDVETEITQQENAPRPTLAEIGAALPQFLGTIQQRPPAYSAIKQQGQRAYKLAREGKQVELAARPVTIHSLAIERYDYPELELTIHCGSGTYVRSLGRDLAKSLGTCAVMSQLARTAIGRFAVADGLSLEGLQLATIEQNLQPARLAVEQLPTLTLTAAQWEEISHGREIAACGLAEEEEMGDDIETDSAMAAKPQAANAAVNEQGELIALLKRTSLGKFRATRNFLKPS</sequence>
<reference evidence="7 8" key="1">
    <citation type="submission" date="2019-02" db="EMBL/GenBank/DDBJ databases">
        <title>Deep-cultivation of Planctomycetes and their phenomic and genomic characterization uncovers novel biology.</title>
        <authorList>
            <person name="Wiegand S."/>
            <person name="Jogler M."/>
            <person name="Boedeker C."/>
            <person name="Pinto D."/>
            <person name="Vollmers J."/>
            <person name="Rivas-Marin E."/>
            <person name="Kohn T."/>
            <person name="Peeters S.H."/>
            <person name="Heuer A."/>
            <person name="Rast P."/>
            <person name="Oberbeckmann S."/>
            <person name="Bunk B."/>
            <person name="Jeske O."/>
            <person name="Meyerdierks A."/>
            <person name="Storesund J.E."/>
            <person name="Kallscheuer N."/>
            <person name="Luecker S."/>
            <person name="Lage O.M."/>
            <person name="Pohl T."/>
            <person name="Merkel B.J."/>
            <person name="Hornburger P."/>
            <person name="Mueller R.-W."/>
            <person name="Bruemmer F."/>
            <person name="Labrenz M."/>
            <person name="Spormann A.M."/>
            <person name="Op den Camp H."/>
            <person name="Overmann J."/>
            <person name="Amann R."/>
            <person name="Jetten M.S.M."/>
            <person name="Mascher T."/>
            <person name="Medema M.H."/>
            <person name="Devos D.P."/>
            <person name="Kaster A.-K."/>
            <person name="Ovreas L."/>
            <person name="Rohde M."/>
            <person name="Galperin M.Y."/>
            <person name="Jogler C."/>
        </authorList>
    </citation>
    <scope>NUCLEOTIDE SEQUENCE [LARGE SCALE GENOMIC DNA]</scope>
    <source>
        <strain evidence="7 8">HG15A2</strain>
    </source>
</reference>
<dbReference type="RefSeq" id="WP_145058496.1">
    <property type="nucleotide sequence ID" value="NZ_CP036263.1"/>
</dbReference>
<protein>
    <recommendedName>
        <fullName evidence="5">tRNA pseudouridine synthase B</fullName>
        <ecNumber evidence="5">5.4.99.25</ecNumber>
    </recommendedName>
    <alternativeName>
        <fullName evidence="5">tRNA pseudouridine(55) synthase</fullName>
        <shortName evidence="5">Psi55 synthase</shortName>
    </alternativeName>
    <alternativeName>
        <fullName evidence="5">tRNA pseudouridylate synthase</fullName>
    </alternativeName>
    <alternativeName>
        <fullName evidence="5">tRNA-uridine isomerase</fullName>
    </alternativeName>
</protein>